<gene>
    <name evidence="1" type="ORF">A0127_05705</name>
</gene>
<dbReference type="Proteomes" id="UP000073604">
    <property type="component" value="Chromosome"/>
</dbReference>
<dbReference type="GeneID" id="27140023"/>
<accession>A0A142CV97</accession>
<dbReference type="RefSeq" id="WP_062389079.1">
    <property type="nucleotide sequence ID" value="NZ_CP014750.1"/>
</dbReference>
<evidence type="ECO:0000313" key="2">
    <source>
        <dbReference type="Proteomes" id="UP000073604"/>
    </source>
</evidence>
<sequence>MQVVRIGDLTQMSKDVGRIMTLKFMDNSGKKYEAVVLLADEETKGVLLKNVDEGTLGGPRPLRVLFGRRKKNSMEVIFPWRFSR</sequence>
<name>A0A142CV97_9EURY</name>
<protein>
    <submittedName>
        <fullName evidence="1">Uncharacterized protein</fullName>
    </submittedName>
</protein>
<reference evidence="2" key="1">
    <citation type="submission" date="2016-03" db="EMBL/GenBank/DDBJ databases">
        <authorList>
            <person name="Oger P.M."/>
        </authorList>
    </citation>
    <scope>NUCLEOTIDE SEQUENCE [LARGE SCALE GENOMIC DNA]</scope>
    <source>
        <strain evidence="2">OG-1</strain>
    </source>
</reference>
<dbReference type="AlphaFoldDB" id="A0A142CV97"/>
<organism evidence="1 2">
    <name type="scientific">Thermococcus peptonophilus</name>
    <dbReference type="NCBI Taxonomy" id="53952"/>
    <lineage>
        <taxon>Archaea</taxon>
        <taxon>Methanobacteriati</taxon>
        <taxon>Methanobacteriota</taxon>
        <taxon>Thermococci</taxon>
        <taxon>Thermococcales</taxon>
        <taxon>Thermococcaceae</taxon>
        <taxon>Thermococcus</taxon>
    </lineage>
</organism>
<dbReference type="EMBL" id="CP014750">
    <property type="protein sequence ID" value="AMQ18699.1"/>
    <property type="molecule type" value="Genomic_DNA"/>
</dbReference>
<dbReference type="KEGG" id="tpep:A0127_05705"/>
<proteinExistence type="predicted"/>
<evidence type="ECO:0000313" key="1">
    <source>
        <dbReference type="EMBL" id="AMQ18699.1"/>
    </source>
</evidence>
<keyword evidence="2" id="KW-1185">Reference proteome</keyword>